<organism evidence="2 3">
    <name type="scientific">Agromyces marinus</name>
    <dbReference type="NCBI Taxonomy" id="1389020"/>
    <lineage>
        <taxon>Bacteria</taxon>
        <taxon>Bacillati</taxon>
        <taxon>Actinomycetota</taxon>
        <taxon>Actinomycetes</taxon>
        <taxon>Micrococcales</taxon>
        <taxon>Microbacteriaceae</taxon>
        <taxon>Agromyces</taxon>
    </lineage>
</organism>
<proteinExistence type="predicted"/>
<keyword evidence="3" id="KW-1185">Reference proteome</keyword>
<gene>
    <name evidence="2" type="ORF">GCM10025870_02340</name>
</gene>
<protein>
    <submittedName>
        <fullName evidence="2">Uncharacterized protein</fullName>
    </submittedName>
</protein>
<name>A0ABN6YAX7_9MICO</name>
<accession>A0ABN6YAX7</accession>
<evidence type="ECO:0000313" key="3">
    <source>
        <dbReference type="Proteomes" id="UP001321477"/>
    </source>
</evidence>
<feature type="region of interest" description="Disordered" evidence="1">
    <location>
        <begin position="97"/>
        <end position="130"/>
    </location>
</feature>
<dbReference type="Gene3D" id="3.40.50.150">
    <property type="entry name" value="Vaccinia Virus protein VP39"/>
    <property type="match status" value="1"/>
</dbReference>
<sequence length="130" mass="14471">MILHRVVCCYPNAESLLRASAAHARRSLVFSHPPNSWPARASTATVNLMMRLRRQEYRGFIHAPDRMYDVLRRSGLEMRSVERAGPWRVVAAVRGEDGGAPAHRAGAPYRSSEISGRSCLGSTRTPSRRG</sequence>
<evidence type="ECO:0000256" key="1">
    <source>
        <dbReference type="SAM" id="MobiDB-lite"/>
    </source>
</evidence>
<dbReference type="InterPro" id="IPR029063">
    <property type="entry name" value="SAM-dependent_MTases_sf"/>
</dbReference>
<dbReference type="EMBL" id="AP027734">
    <property type="protein sequence ID" value="BDZ53161.1"/>
    <property type="molecule type" value="Genomic_DNA"/>
</dbReference>
<feature type="compositionally biased region" description="Polar residues" evidence="1">
    <location>
        <begin position="112"/>
        <end position="130"/>
    </location>
</feature>
<dbReference type="Proteomes" id="UP001321477">
    <property type="component" value="Chromosome"/>
</dbReference>
<reference evidence="3" key="1">
    <citation type="journal article" date="2019" name="Int. J. Syst. Evol. Microbiol.">
        <title>The Global Catalogue of Microorganisms (GCM) 10K type strain sequencing project: providing services to taxonomists for standard genome sequencing and annotation.</title>
        <authorList>
            <consortium name="The Broad Institute Genomics Platform"/>
            <consortium name="The Broad Institute Genome Sequencing Center for Infectious Disease"/>
            <person name="Wu L."/>
            <person name="Ma J."/>
        </authorList>
    </citation>
    <scope>NUCLEOTIDE SEQUENCE [LARGE SCALE GENOMIC DNA]</scope>
    <source>
        <strain evidence="3">NBRC 109019</strain>
    </source>
</reference>
<evidence type="ECO:0000313" key="2">
    <source>
        <dbReference type="EMBL" id="BDZ53161.1"/>
    </source>
</evidence>